<name>A0A8D3DYP7_SCOMX</name>
<dbReference type="SMART" id="SM00218">
    <property type="entry name" value="ZU5"/>
    <property type="match status" value="1"/>
</dbReference>
<dbReference type="FunFam" id="1.25.40.20:FF:000002">
    <property type="entry name" value="Ankyrin-2 isoform 2"/>
    <property type="match status" value="1"/>
</dbReference>
<evidence type="ECO:0000256" key="13">
    <source>
        <dbReference type="ARBA" id="ARBA00024012"/>
    </source>
</evidence>
<dbReference type="PROSITE" id="PS50088">
    <property type="entry name" value="ANK_REPEAT"/>
    <property type="match status" value="21"/>
</dbReference>
<feature type="repeat" description="ANK" evidence="15">
    <location>
        <begin position="140"/>
        <end position="163"/>
    </location>
</feature>
<evidence type="ECO:0000259" key="18">
    <source>
        <dbReference type="PROSITE" id="PS50017"/>
    </source>
</evidence>
<dbReference type="FunFam" id="2.60.220.30:FF:000001">
    <property type="entry name" value="Ankyrin-3 isoform 2"/>
    <property type="match status" value="1"/>
</dbReference>
<feature type="repeat" description="ANK" evidence="15">
    <location>
        <begin position="499"/>
        <end position="531"/>
    </location>
</feature>
<feature type="repeat" description="ANK" evidence="15">
    <location>
        <begin position="107"/>
        <end position="139"/>
    </location>
</feature>
<dbReference type="Ensembl" id="ENSSMAT00000068508.1">
    <property type="protein sequence ID" value="ENSSMAP00000064656.1"/>
    <property type="gene ID" value="ENSSMAG00000017225.2"/>
</dbReference>
<keyword evidence="7" id="KW-0770">Synapse</keyword>
<feature type="repeat" description="ANK" evidence="15">
    <location>
        <begin position="433"/>
        <end position="465"/>
    </location>
</feature>
<evidence type="ECO:0000256" key="15">
    <source>
        <dbReference type="PROSITE-ProRule" id="PRU00023"/>
    </source>
</evidence>
<dbReference type="Pfam" id="PF00023">
    <property type="entry name" value="Ank"/>
    <property type="match status" value="1"/>
</dbReference>
<feature type="repeat" description="ANK" evidence="15">
    <location>
        <begin position="235"/>
        <end position="267"/>
    </location>
</feature>
<dbReference type="PROSITE" id="PS50017">
    <property type="entry name" value="DEATH_DOMAIN"/>
    <property type="match status" value="1"/>
</dbReference>
<keyword evidence="11" id="KW-0458">Lysosome</keyword>
<feature type="domain" description="ZU5" evidence="19">
    <location>
        <begin position="978"/>
        <end position="1125"/>
    </location>
</feature>
<dbReference type="GO" id="GO:0007165">
    <property type="term" value="P:signal transduction"/>
    <property type="evidence" value="ECO:0007669"/>
    <property type="project" value="InterPro"/>
</dbReference>
<dbReference type="FunFam" id="1.10.533.10:FF:000002">
    <property type="entry name" value="Ankyrin-3 isoform 2"/>
    <property type="match status" value="1"/>
</dbReference>
<feature type="repeat" description="ANK" evidence="15">
    <location>
        <begin position="400"/>
        <end position="432"/>
    </location>
</feature>
<dbReference type="GO" id="GO:0072659">
    <property type="term" value="P:protein localization to plasma membrane"/>
    <property type="evidence" value="ECO:0007669"/>
    <property type="project" value="UniProtKB-ARBA"/>
</dbReference>
<gene>
    <name evidence="20" type="primary">ANK3</name>
</gene>
<dbReference type="FunFam" id="1.25.40.20:FF:000001">
    <property type="entry name" value="Ankyrin-2 isoform 2"/>
    <property type="match status" value="1"/>
</dbReference>
<keyword evidence="10" id="KW-0206">Cytoskeleton</keyword>
<feature type="repeat" description="ANK" evidence="15">
    <location>
        <begin position="664"/>
        <end position="696"/>
    </location>
</feature>
<feature type="domain" description="Death" evidence="18">
    <location>
        <begin position="1281"/>
        <end position="1342"/>
    </location>
</feature>
<dbReference type="GO" id="GO:0030315">
    <property type="term" value="C:T-tubule"/>
    <property type="evidence" value="ECO:0007669"/>
    <property type="project" value="UniProtKB-SubCell"/>
</dbReference>
<evidence type="ECO:0000259" key="19">
    <source>
        <dbReference type="PROSITE" id="PS51145"/>
    </source>
</evidence>
<feature type="region of interest" description="Disordered" evidence="17">
    <location>
        <begin position="1423"/>
        <end position="1444"/>
    </location>
</feature>
<dbReference type="PRINTS" id="PR01415">
    <property type="entry name" value="ANKYRIN"/>
</dbReference>
<feature type="repeat" description="ANK" evidence="15">
    <location>
        <begin position="565"/>
        <end position="597"/>
    </location>
</feature>
<keyword evidence="16" id="KW-0175">Coiled coil</keyword>
<feature type="repeat" description="ANK" evidence="15">
    <location>
        <begin position="202"/>
        <end position="234"/>
    </location>
</feature>
<evidence type="ECO:0000256" key="10">
    <source>
        <dbReference type="ARBA" id="ARBA00023212"/>
    </source>
</evidence>
<feature type="coiled-coil region" evidence="16">
    <location>
        <begin position="1449"/>
        <end position="1478"/>
    </location>
</feature>
<evidence type="ECO:0000256" key="9">
    <source>
        <dbReference type="ARBA" id="ARBA00023136"/>
    </source>
</evidence>
<reference evidence="20" key="2">
    <citation type="submission" date="2025-08" db="UniProtKB">
        <authorList>
            <consortium name="Ensembl"/>
        </authorList>
    </citation>
    <scope>IDENTIFICATION</scope>
</reference>
<dbReference type="PANTHER" id="PTHR24123:SF74">
    <property type="entry name" value="ANKYRIN 3"/>
    <property type="match status" value="1"/>
</dbReference>
<evidence type="ECO:0000256" key="14">
    <source>
        <dbReference type="ARBA" id="ARBA00034100"/>
    </source>
</evidence>
<dbReference type="GO" id="GO:0045211">
    <property type="term" value="C:postsynaptic membrane"/>
    <property type="evidence" value="ECO:0007669"/>
    <property type="project" value="UniProtKB-SubCell"/>
</dbReference>
<dbReference type="SMART" id="SM00248">
    <property type="entry name" value="ANK"/>
    <property type="match status" value="23"/>
</dbReference>
<reference evidence="20" key="1">
    <citation type="submission" date="2023-05" db="EMBL/GenBank/DDBJ databases">
        <title>High-quality long-read genome of Scophthalmus maximus.</title>
        <authorList>
            <person name="Lien S."/>
            <person name="Martinez P."/>
        </authorList>
    </citation>
    <scope>NUCLEOTIDE SEQUENCE [LARGE SCALE GENOMIC DNA]</scope>
</reference>
<feature type="repeat" description="ANK" evidence="15">
    <location>
        <begin position="598"/>
        <end position="630"/>
    </location>
</feature>
<feature type="repeat" description="ANK" evidence="15">
    <location>
        <begin position="268"/>
        <end position="300"/>
    </location>
</feature>
<evidence type="ECO:0000313" key="21">
    <source>
        <dbReference type="Proteomes" id="UP000694558"/>
    </source>
</evidence>
<dbReference type="PROSITE" id="PS50297">
    <property type="entry name" value="ANK_REP_REGION"/>
    <property type="match status" value="21"/>
</dbReference>
<evidence type="ECO:0000256" key="2">
    <source>
        <dbReference type="ARBA" id="ARBA00004371"/>
    </source>
</evidence>
<feature type="domain" description="ZU5" evidence="19">
    <location>
        <begin position="821"/>
        <end position="976"/>
    </location>
</feature>
<dbReference type="InterPro" id="IPR000906">
    <property type="entry name" value="ZU5_dom"/>
</dbReference>
<evidence type="ECO:0000256" key="17">
    <source>
        <dbReference type="SAM" id="MobiDB-lite"/>
    </source>
</evidence>
<dbReference type="InterPro" id="IPR036770">
    <property type="entry name" value="Ankyrin_rpt-contain_sf"/>
</dbReference>
<dbReference type="Pfam" id="PF17809">
    <property type="entry name" value="UPA_2"/>
    <property type="match status" value="1"/>
</dbReference>
<feature type="repeat" description="ANK" evidence="15">
    <location>
        <begin position="367"/>
        <end position="399"/>
    </location>
</feature>
<dbReference type="FunFam" id="2.60.220.30:FF:000002">
    <property type="entry name" value="Ankyrin-3 isoform 2"/>
    <property type="match status" value="1"/>
</dbReference>
<feature type="repeat" description="ANK" evidence="15">
    <location>
        <begin position="334"/>
        <end position="366"/>
    </location>
</feature>
<proteinExistence type="predicted"/>
<organism evidence="20 21">
    <name type="scientific">Scophthalmus maximus</name>
    <name type="common">Turbot</name>
    <name type="synonym">Psetta maxima</name>
    <dbReference type="NCBI Taxonomy" id="52904"/>
    <lineage>
        <taxon>Eukaryota</taxon>
        <taxon>Metazoa</taxon>
        <taxon>Chordata</taxon>
        <taxon>Craniata</taxon>
        <taxon>Vertebrata</taxon>
        <taxon>Euteleostomi</taxon>
        <taxon>Actinopterygii</taxon>
        <taxon>Neopterygii</taxon>
        <taxon>Teleostei</taxon>
        <taxon>Neoteleostei</taxon>
        <taxon>Acanthomorphata</taxon>
        <taxon>Carangaria</taxon>
        <taxon>Pleuronectiformes</taxon>
        <taxon>Pleuronectoidei</taxon>
        <taxon>Scophthalmidae</taxon>
        <taxon>Scophthalmus</taxon>
    </lineage>
</organism>
<dbReference type="SMART" id="SM00005">
    <property type="entry name" value="DEATH"/>
    <property type="match status" value="1"/>
</dbReference>
<keyword evidence="8 15" id="KW-0040">ANK repeat</keyword>
<dbReference type="Proteomes" id="UP000694558">
    <property type="component" value="Chromosome 15"/>
</dbReference>
<dbReference type="Pfam" id="PF00531">
    <property type="entry name" value="Death"/>
    <property type="match status" value="1"/>
</dbReference>
<dbReference type="SUPFAM" id="SSF47986">
    <property type="entry name" value="DEATH domain"/>
    <property type="match status" value="1"/>
</dbReference>
<keyword evidence="9" id="KW-0472">Membrane</keyword>
<evidence type="ECO:0000256" key="1">
    <source>
        <dbReference type="ARBA" id="ARBA00004245"/>
    </source>
</evidence>
<dbReference type="GeneTree" id="ENSGT00940000154939"/>
<evidence type="ECO:0000256" key="5">
    <source>
        <dbReference type="ARBA" id="ARBA00022553"/>
    </source>
</evidence>
<keyword evidence="5" id="KW-0597">Phosphoprotein</keyword>
<dbReference type="Pfam" id="PF12796">
    <property type="entry name" value="Ank_2"/>
    <property type="match status" value="7"/>
</dbReference>
<dbReference type="PANTHER" id="PTHR24123">
    <property type="entry name" value="ANKYRIN REPEAT-CONTAINING"/>
    <property type="match status" value="1"/>
</dbReference>
<comment type="subcellular location">
    <subcellularLocation>
        <location evidence="13">Cell membrane</location>
        <location evidence="13">Sarcolemma</location>
        <location evidence="13">T-tubule</location>
    </subcellularLocation>
    <subcellularLocation>
        <location evidence="1">Cytoplasm</location>
        <location evidence="1">Cytoskeleton</location>
    </subcellularLocation>
    <subcellularLocation>
        <location evidence="2">Lysosome</location>
    </subcellularLocation>
    <subcellularLocation>
        <location evidence="14">Postsynaptic cell membrane</location>
    </subcellularLocation>
</comment>
<dbReference type="Pfam" id="PF13637">
    <property type="entry name" value="Ank_4"/>
    <property type="match status" value="2"/>
</dbReference>
<dbReference type="SUPFAM" id="SSF48403">
    <property type="entry name" value="Ankyrin repeat"/>
    <property type="match status" value="3"/>
</dbReference>
<accession>A0A8D3DYP7</accession>
<keyword evidence="12" id="KW-0628">Postsynaptic cell membrane</keyword>
<feature type="repeat" description="ANK" evidence="15">
    <location>
        <begin position="301"/>
        <end position="333"/>
    </location>
</feature>
<evidence type="ECO:0000256" key="12">
    <source>
        <dbReference type="ARBA" id="ARBA00023257"/>
    </source>
</evidence>
<evidence type="ECO:0000256" key="7">
    <source>
        <dbReference type="ARBA" id="ARBA00023018"/>
    </source>
</evidence>
<feature type="repeat" description="ANK" evidence="15">
    <location>
        <begin position="466"/>
        <end position="498"/>
    </location>
</feature>
<dbReference type="InterPro" id="IPR040745">
    <property type="entry name" value="Ankyrin_UPA"/>
</dbReference>
<evidence type="ECO:0000256" key="6">
    <source>
        <dbReference type="ARBA" id="ARBA00022737"/>
    </source>
</evidence>
<evidence type="ECO:0000256" key="11">
    <source>
        <dbReference type="ARBA" id="ARBA00023228"/>
    </source>
</evidence>
<dbReference type="InterPro" id="IPR000488">
    <property type="entry name" value="Death_dom"/>
</dbReference>
<sequence length="1652" mass="179591">MAVEEGAVFLTQSDSNASYLRAARAGNLEKVLDYLKSGVEINICNQNGLNALHLASKEGHVEVVAELLKLGATKGNTALHIASLAGQTDVVKELVTNGANVNAQSQNGFTPLYMAAQENHLEVVRFLLEHSASQSMATEDGFTPLAVALQQGHDQVVSLLLENDTKGKVRLPALHIAARKDDTKAAALLLQNDHNADVESKSGFTPLHIAAHYGNINVATLLLNRGAAVDFMARNDITPLHVASKRGNSNMVKLLLDRGSKIDARTKDGLTPLHCGARSGHEQVVEILLDRGAPFLSKTKNGLSPLHMATQGDHLNCVQLLLQHDVPVDDVTNDYLTALHVAAHCGHYKVAKLIVDKKANPNAKALNGFTPLHIACKKNRVKVMELLLKHGASIQAVTESGLTPIHVAAFMGHENIVHALTQHGASPNTTNVRGETALHMAARAGQADVVQYLLKKGAKVETKSKDDQTALHMSSRLGKVDIVQQLLQCGASANAATTSGYTPLHLAAREGLQDVAAMLLEHGASLSSSTKKGFSPLHVAAKYGKMEVASLLLQKGAAPDAAGKSGLTPLHVAAHYDNQRVALLLLDQGASPHAAAKNGYSPLHIAAKKNQMDIGTTLLEYGADTNAVTRQGIGPIHLAAQEGSVDLVSLLLAKNASVNMCNKSGLTPLHLAAQEDKVNVAEVLLNHGADVNPPTKMGYTPLHVACHYGNAKMANFLLQNQARVNGKTKNGYSPLHQAAQQGHTHIINLLLQHGASANDLTVVSNGNTALSVANRLGYISVVDTLRPMTDENLVNASEKHKINVPETMNEFLDMSDDEGTFLVSFMVDARGGSMRGSRHNGMRIIIPPRKCTAPTRITCRLAKRHKLAYPPPMVEGEGLVSRLVEVGPAGAQFLGPVIVEIPHFGSMRGKERELIVLRSDNGDTWKEHQSDARLEDLADLLTGMDEELDSPAELEKKRICRIVTRDFPQYFAVVSRIKQESNHMGPDGGMLSSSTVPMVQASFPQGALTKRIRVGLQAQPVPDDMVRAVLGNRATFSPIVTVEPRRRKFHKPITMTIPVPPRSAEGHPSGHRGDAVPCLRLLCSITGGTSPAQWEDITGTTPLSFVTDCVSFTTNVSARFWLADCHQIPETVGLASQLYRELICVPYLAKFVVFAKMNDVIEARLRCFCMTDDKVDKTLEQQENFEEVARSKDIEVLEGKPIHVDCYGNLSPLTKSGQQLVFNFYSFKENRLPFNVKVYHTYPSYHPLSVCVCKHLTVNVNGINVSLSSISPGPQSPCERTDLRMAIVADHLGLSWTELAREMNFTVDEINHIRLDNPNSLTAQSFMLLKKWVSREEKNATMTVKEDIDETPEVQQKVDGGSDVTVFESNRVDNTDGELQFKEGGGLCGSEGDICGTSEGDQAAEDRAVARLSTQAWVDALGELQSSESGSNEEEEEEQGDKQIRGEALGTLMEEVKNEEASEEKEEDEEMIQDRLQEIIGPVEQAEKNMCSLSGWHSDSSSVNVEPPTPGRSVSSDLLDRRESVDLCVHRYVFAYLHYRGGLCLGRCCLGVVKGMVCCVSLYSCANQKCLQGEEAKNIPGESVTEEHYMDRDGNLVSRKVIRKVIRRVSTPTPDNQGGDKWLRDLQRSPSLPEDGSEVGIKIPYCVPGFKV</sequence>
<dbReference type="InterPro" id="IPR051165">
    <property type="entry name" value="Multifunctional_ANK_Repeat"/>
</dbReference>
<dbReference type="InterPro" id="IPR011029">
    <property type="entry name" value="DEATH-like_dom_sf"/>
</dbReference>
<dbReference type="FunFam" id="1.25.40.20:FF:000003">
    <property type="entry name" value="Ankyrin, isoform B"/>
    <property type="match status" value="1"/>
</dbReference>
<dbReference type="Gene3D" id="1.25.40.20">
    <property type="entry name" value="Ankyrin repeat-containing domain"/>
    <property type="match status" value="3"/>
</dbReference>
<feature type="repeat" description="ANK" evidence="15">
    <location>
        <begin position="730"/>
        <end position="762"/>
    </location>
</feature>
<evidence type="ECO:0000256" key="4">
    <source>
        <dbReference type="ARBA" id="ARBA00022490"/>
    </source>
</evidence>
<keyword evidence="3" id="KW-1003">Cell membrane</keyword>
<evidence type="ECO:0000256" key="3">
    <source>
        <dbReference type="ARBA" id="ARBA00022475"/>
    </source>
</evidence>
<dbReference type="Pfam" id="PF00791">
    <property type="entry name" value="ZU5"/>
    <property type="match status" value="1"/>
</dbReference>
<dbReference type="InterPro" id="IPR002110">
    <property type="entry name" value="Ankyrin_rpt"/>
</dbReference>
<protein>
    <submittedName>
        <fullName evidence="20">Ankyrin 3</fullName>
    </submittedName>
</protein>
<feature type="repeat" description="ANK" evidence="15">
    <location>
        <begin position="532"/>
        <end position="564"/>
    </location>
</feature>
<evidence type="ECO:0000256" key="8">
    <source>
        <dbReference type="ARBA" id="ARBA00023043"/>
    </source>
</evidence>
<dbReference type="GO" id="GO:0005856">
    <property type="term" value="C:cytoskeleton"/>
    <property type="evidence" value="ECO:0007669"/>
    <property type="project" value="UniProtKB-SubCell"/>
</dbReference>
<keyword evidence="4" id="KW-0963">Cytoplasm</keyword>
<dbReference type="Gene3D" id="2.60.40.2660">
    <property type="match status" value="1"/>
</dbReference>
<evidence type="ECO:0000256" key="16">
    <source>
        <dbReference type="SAM" id="Coils"/>
    </source>
</evidence>
<keyword evidence="6" id="KW-0677">Repeat</keyword>
<feature type="repeat" description="ANK" evidence="15">
    <location>
        <begin position="697"/>
        <end position="729"/>
    </location>
</feature>
<dbReference type="Gene3D" id="1.10.533.10">
    <property type="entry name" value="Death Domain, Fas"/>
    <property type="match status" value="1"/>
</dbReference>
<dbReference type="GO" id="GO:0005764">
    <property type="term" value="C:lysosome"/>
    <property type="evidence" value="ECO:0007669"/>
    <property type="project" value="UniProtKB-SubCell"/>
</dbReference>
<feature type="repeat" description="ANK" evidence="15">
    <location>
        <begin position="631"/>
        <end position="663"/>
    </location>
</feature>
<feature type="region of interest" description="Disordered" evidence="17">
    <location>
        <begin position="1610"/>
        <end position="1635"/>
    </location>
</feature>
<dbReference type="Gene3D" id="2.60.220.30">
    <property type="match status" value="2"/>
</dbReference>
<feature type="repeat" description="ANK" evidence="15">
    <location>
        <begin position="47"/>
        <end position="72"/>
    </location>
</feature>
<dbReference type="PROSITE" id="PS51145">
    <property type="entry name" value="ZU5"/>
    <property type="match status" value="2"/>
</dbReference>
<feature type="repeat" description="ANK" evidence="15">
    <location>
        <begin position="74"/>
        <end position="106"/>
    </location>
</feature>
<evidence type="ECO:0000313" key="20">
    <source>
        <dbReference type="Ensembl" id="ENSSMAP00000064656.1"/>
    </source>
</evidence>